<dbReference type="EMBL" id="JAMQGM010000067">
    <property type="protein sequence ID" value="MCM2580477.1"/>
    <property type="molecule type" value="Genomic_DNA"/>
</dbReference>
<dbReference type="SUPFAM" id="SSF54593">
    <property type="entry name" value="Glyoxalase/Bleomycin resistance protein/Dihydroxybiphenyl dioxygenase"/>
    <property type="match status" value="2"/>
</dbReference>
<proteinExistence type="predicted"/>
<feature type="domain" description="VOC" evidence="1">
    <location>
        <begin position="121"/>
        <end position="243"/>
    </location>
</feature>
<accession>A0ABT0XD73</accession>
<dbReference type="InterPro" id="IPR029068">
    <property type="entry name" value="Glyas_Bleomycin-R_OHBP_Dase"/>
</dbReference>
<dbReference type="Gene3D" id="3.10.180.10">
    <property type="entry name" value="2,3-Dihydroxybiphenyl 1,2-Dioxygenase, domain 1"/>
    <property type="match status" value="2"/>
</dbReference>
<dbReference type="InterPro" id="IPR052164">
    <property type="entry name" value="Anthracycline_SecMetBiosynth"/>
</dbReference>
<feature type="domain" description="VOC" evidence="1">
    <location>
        <begin position="1"/>
        <end position="107"/>
    </location>
</feature>
<sequence>MAHDLEAAQQFYAAVLGWEYKAGFQEQRNYSVALSRGVAVAGMTSCDESVGFPVTWTVYFAADSADAVAGRIRERSATVAVGPIEFGKGRVALAADPDDAVFGIWEGEIDQDWRVARDAGAPARLELRTRDPFAAALFYGEVFAWDSGETGDGYDIGYEHDRVVVRLRGETVVSLSGGAVESAPDPHVRPRWHVYFCVDDADAVTRRAELAGGTVIRPPHDTPFGRVAALRDPEGGLFNVASGQAQLR</sequence>
<comment type="caution">
    <text evidence="2">The sequence shown here is derived from an EMBL/GenBank/DDBJ whole genome shotgun (WGS) entry which is preliminary data.</text>
</comment>
<keyword evidence="3" id="KW-1185">Reference proteome</keyword>
<dbReference type="PROSITE" id="PS51819">
    <property type="entry name" value="VOC"/>
    <property type="match status" value="2"/>
</dbReference>
<dbReference type="PANTHER" id="PTHR33993:SF10">
    <property type="entry name" value="CONSERVED PROTEIN"/>
    <property type="match status" value="1"/>
</dbReference>
<evidence type="ECO:0000313" key="2">
    <source>
        <dbReference type="EMBL" id="MCM2580477.1"/>
    </source>
</evidence>
<dbReference type="PANTHER" id="PTHR33993">
    <property type="entry name" value="GLYOXALASE-RELATED"/>
    <property type="match status" value="1"/>
</dbReference>
<gene>
    <name evidence="2" type="ORF">M1E25_24605</name>
</gene>
<dbReference type="CDD" id="cd07247">
    <property type="entry name" value="SgaA_N_like"/>
    <property type="match status" value="2"/>
</dbReference>
<reference evidence="2" key="1">
    <citation type="journal article" date="2023" name="Int. J. Syst. Evol. Microbiol.">
        <title>Streptomyces meridianus sp. nov. isolated from brackish water of the Tagus estuary in Alcochete, Portugal.</title>
        <authorList>
            <person name="Santos J.D.N."/>
            <person name="Klimek D."/>
            <person name="Calusinska M."/>
            <person name="Lobo Da Cunha A."/>
            <person name="Catita J."/>
            <person name="Goncalves H."/>
            <person name="Gonzalez I."/>
            <person name="Reyes F."/>
            <person name="Lage O.M."/>
        </authorList>
    </citation>
    <scope>NUCLEOTIDE SEQUENCE</scope>
    <source>
        <strain evidence="2">MTZ3.1</strain>
    </source>
</reference>
<dbReference type="Pfam" id="PF22677">
    <property type="entry name" value="Ble-like_N"/>
    <property type="match status" value="1"/>
</dbReference>
<organism evidence="2 3">
    <name type="scientific">Streptomyces meridianus</name>
    <dbReference type="NCBI Taxonomy" id="2938945"/>
    <lineage>
        <taxon>Bacteria</taxon>
        <taxon>Bacillati</taxon>
        <taxon>Actinomycetota</taxon>
        <taxon>Actinomycetes</taxon>
        <taxon>Kitasatosporales</taxon>
        <taxon>Streptomycetaceae</taxon>
        <taxon>Streptomyces</taxon>
    </lineage>
</organism>
<evidence type="ECO:0000259" key="1">
    <source>
        <dbReference type="PROSITE" id="PS51819"/>
    </source>
</evidence>
<name>A0ABT0XD73_9ACTN</name>
<dbReference type="InterPro" id="IPR041581">
    <property type="entry name" value="Glyoxalase_6"/>
</dbReference>
<dbReference type="Proteomes" id="UP001167160">
    <property type="component" value="Unassembled WGS sequence"/>
</dbReference>
<dbReference type="InterPro" id="IPR053863">
    <property type="entry name" value="Glyoxy/Ble-like_N"/>
</dbReference>
<protein>
    <submittedName>
        <fullName evidence="2">VOC family protein</fullName>
    </submittedName>
</protein>
<dbReference type="Pfam" id="PF18029">
    <property type="entry name" value="Glyoxalase_6"/>
    <property type="match status" value="1"/>
</dbReference>
<dbReference type="RefSeq" id="WP_251419361.1">
    <property type="nucleotide sequence ID" value="NZ_JAMQGM010000067.1"/>
</dbReference>
<dbReference type="InterPro" id="IPR037523">
    <property type="entry name" value="VOC_core"/>
</dbReference>
<evidence type="ECO:0000313" key="3">
    <source>
        <dbReference type="Proteomes" id="UP001167160"/>
    </source>
</evidence>